<evidence type="ECO:0000256" key="1">
    <source>
        <dbReference type="SAM" id="SignalP"/>
    </source>
</evidence>
<gene>
    <name evidence="2" type="ORF">DFR30_2574</name>
</gene>
<dbReference type="Proteomes" id="UP000295707">
    <property type="component" value="Unassembled WGS sequence"/>
</dbReference>
<accession>A0A4R1HBC3</accession>
<dbReference type="EMBL" id="SMFX01000001">
    <property type="protein sequence ID" value="TCK19264.1"/>
    <property type="molecule type" value="Genomic_DNA"/>
</dbReference>
<evidence type="ECO:0000313" key="2">
    <source>
        <dbReference type="EMBL" id="TCK19264.1"/>
    </source>
</evidence>
<dbReference type="InterPro" id="IPR010870">
    <property type="entry name" value="Porin_O/P"/>
</dbReference>
<dbReference type="Pfam" id="PF07396">
    <property type="entry name" value="Porin_O_P"/>
    <property type="match status" value="1"/>
</dbReference>
<keyword evidence="3" id="KW-1185">Reference proteome</keyword>
<name>A0A4R1HBC3_9GAMM</name>
<sequence>MKMKRSMKTGISLAAALLTTTAGAAQLPSPEVMWDIIQKQQKEIDALKAVQKDTDEKVEATVQAIEEQTTDGSHGTSLASGKTRVGGYGELHYNNLDTDNGSEKSLDFHRFVLFFGHQFTDRLRFFSELELEHAFSQDTADGSGKGEVELEQAYIEYDLNDRHHVRGGVSLIPVGILNETHEPPTFYGVERNPVEKNIIPATWWAAGVGARGEIAPGWGYDVSLHEGLNNSAYNIRKGRQKSAEADAHDLASTARIKWTGVAGIELAASIQYQQNITQGIDNDASAWLYEAHADIQRGPFGLRALYAMWDIDGSGAKAVGADQQEGFYIEPSYKVTPKFGVFARYNQYDNAAGNNADTGKKQYDVGVNYWLNPDVVLKADYQKQDNESNTGEKDGFNLGIGYQF</sequence>
<organism evidence="2 3">
    <name type="scientific">Thiogranum longum</name>
    <dbReference type="NCBI Taxonomy" id="1537524"/>
    <lineage>
        <taxon>Bacteria</taxon>
        <taxon>Pseudomonadati</taxon>
        <taxon>Pseudomonadota</taxon>
        <taxon>Gammaproteobacteria</taxon>
        <taxon>Chromatiales</taxon>
        <taxon>Ectothiorhodospiraceae</taxon>
        <taxon>Thiogranum</taxon>
    </lineage>
</organism>
<keyword evidence="1" id="KW-0732">Signal</keyword>
<feature type="signal peptide" evidence="1">
    <location>
        <begin position="1"/>
        <end position="24"/>
    </location>
</feature>
<proteinExistence type="predicted"/>
<dbReference type="AlphaFoldDB" id="A0A4R1HBC3"/>
<dbReference type="SUPFAM" id="SSF56935">
    <property type="entry name" value="Porins"/>
    <property type="match status" value="1"/>
</dbReference>
<reference evidence="2 3" key="1">
    <citation type="submission" date="2019-03" db="EMBL/GenBank/DDBJ databases">
        <title>Genomic Encyclopedia of Type Strains, Phase IV (KMG-IV): sequencing the most valuable type-strain genomes for metagenomic binning, comparative biology and taxonomic classification.</title>
        <authorList>
            <person name="Goeker M."/>
        </authorList>
    </citation>
    <scope>NUCLEOTIDE SEQUENCE [LARGE SCALE GENOMIC DNA]</scope>
    <source>
        <strain evidence="2 3">DSM 19610</strain>
    </source>
</reference>
<evidence type="ECO:0000313" key="3">
    <source>
        <dbReference type="Proteomes" id="UP000295707"/>
    </source>
</evidence>
<dbReference type="InterPro" id="IPR023614">
    <property type="entry name" value="Porin_dom_sf"/>
</dbReference>
<comment type="caution">
    <text evidence="2">The sequence shown here is derived from an EMBL/GenBank/DDBJ whole genome shotgun (WGS) entry which is preliminary data.</text>
</comment>
<feature type="chain" id="PRO_5020272093" evidence="1">
    <location>
        <begin position="25"/>
        <end position="404"/>
    </location>
</feature>
<dbReference type="Gene3D" id="2.40.160.10">
    <property type="entry name" value="Porin"/>
    <property type="match status" value="1"/>
</dbReference>
<protein>
    <submittedName>
        <fullName evidence="2">Phosphate-selective porin O/P</fullName>
    </submittedName>
</protein>